<dbReference type="InterPro" id="IPR043502">
    <property type="entry name" value="DNA/RNA_pol_sf"/>
</dbReference>
<dbReference type="InterPro" id="IPR008042">
    <property type="entry name" value="Retrotrans_Pao"/>
</dbReference>
<name>A0AAJ6ZA43_PAPXU</name>
<feature type="coiled-coil region" evidence="1">
    <location>
        <begin position="596"/>
        <end position="626"/>
    </location>
</feature>
<organism evidence="4">
    <name type="scientific">Papilio xuthus</name>
    <name type="common">Asian swallowtail butterfly</name>
    <dbReference type="NCBI Taxonomy" id="66420"/>
    <lineage>
        <taxon>Eukaryota</taxon>
        <taxon>Metazoa</taxon>
        <taxon>Ecdysozoa</taxon>
        <taxon>Arthropoda</taxon>
        <taxon>Hexapoda</taxon>
        <taxon>Insecta</taxon>
        <taxon>Pterygota</taxon>
        <taxon>Neoptera</taxon>
        <taxon>Endopterygota</taxon>
        <taxon>Lepidoptera</taxon>
        <taxon>Glossata</taxon>
        <taxon>Ditrysia</taxon>
        <taxon>Papilionoidea</taxon>
        <taxon>Papilionidae</taxon>
        <taxon>Papilioninae</taxon>
        <taxon>Papilio</taxon>
    </lineage>
</organism>
<dbReference type="InterPro" id="IPR005312">
    <property type="entry name" value="DUF1759"/>
</dbReference>
<keyword evidence="1" id="KW-0175">Coiled coil</keyword>
<evidence type="ECO:0000313" key="4">
    <source>
        <dbReference type="RefSeq" id="XP_013168098.1"/>
    </source>
</evidence>
<feature type="region of interest" description="Disordered" evidence="2">
    <location>
        <begin position="319"/>
        <end position="340"/>
    </location>
</feature>
<dbReference type="SUPFAM" id="SSF53098">
    <property type="entry name" value="Ribonuclease H-like"/>
    <property type="match status" value="1"/>
</dbReference>
<proteinExistence type="predicted"/>
<dbReference type="Gene3D" id="3.30.420.10">
    <property type="entry name" value="Ribonuclease H-like superfamily/Ribonuclease H"/>
    <property type="match status" value="1"/>
</dbReference>
<dbReference type="Pfam" id="PF03564">
    <property type="entry name" value="DUF1759"/>
    <property type="match status" value="1"/>
</dbReference>
<dbReference type="GeneID" id="106118088"/>
<dbReference type="KEGG" id="pxu:106118088"/>
<dbReference type="PROSITE" id="PS50994">
    <property type="entry name" value="INTEGRASE"/>
    <property type="match status" value="1"/>
</dbReference>
<accession>A0AAJ6ZA43</accession>
<dbReference type="RefSeq" id="XP_013168098.1">
    <property type="nucleotide sequence ID" value="XM_013312644.1"/>
</dbReference>
<reference evidence="4" key="1">
    <citation type="submission" date="2025-08" db="UniProtKB">
        <authorList>
            <consortium name="RefSeq"/>
        </authorList>
    </citation>
    <scope>IDENTIFICATION</scope>
</reference>
<dbReference type="GO" id="GO:0003676">
    <property type="term" value="F:nucleic acid binding"/>
    <property type="evidence" value="ECO:0007669"/>
    <property type="project" value="InterPro"/>
</dbReference>
<dbReference type="Pfam" id="PF17921">
    <property type="entry name" value="Integrase_H2C2"/>
    <property type="match status" value="1"/>
</dbReference>
<evidence type="ECO:0000259" key="3">
    <source>
        <dbReference type="PROSITE" id="PS50994"/>
    </source>
</evidence>
<dbReference type="GO" id="GO:0042575">
    <property type="term" value="C:DNA polymerase complex"/>
    <property type="evidence" value="ECO:0007669"/>
    <property type="project" value="UniProtKB-ARBA"/>
</dbReference>
<evidence type="ECO:0000256" key="2">
    <source>
        <dbReference type="SAM" id="MobiDB-lite"/>
    </source>
</evidence>
<dbReference type="GO" id="GO:0071897">
    <property type="term" value="P:DNA biosynthetic process"/>
    <property type="evidence" value="ECO:0007669"/>
    <property type="project" value="UniProtKB-ARBA"/>
</dbReference>
<dbReference type="PANTHER" id="PTHR47331:SF5">
    <property type="entry name" value="RIBONUCLEASE H"/>
    <property type="match status" value="1"/>
</dbReference>
<gene>
    <name evidence="4" type="primary">LOC106118088</name>
</gene>
<evidence type="ECO:0000256" key="1">
    <source>
        <dbReference type="SAM" id="Coils"/>
    </source>
</evidence>
<dbReference type="Pfam" id="PF05380">
    <property type="entry name" value="Peptidase_A17"/>
    <property type="match status" value="1"/>
</dbReference>
<dbReference type="PANTHER" id="PTHR47331">
    <property type="entry name" value="PHD-TYPE DOMAIN-CONTAINING PROTEIN"/>
    <property type="match status" value="1"/>
</dbReference>
<dbReference type="InterPro" id="IPR036397">
    <property type="entry name" value="RNaseH_sf"/>
</dbReference>
<protein>
    <submittedName>
        <fullName evidence="4">Uncharacterized protein LOC106118088</fullName>
    </submittedName>
</protein>
<dbReference type="InterPro" id="IPR041588">
    <property type="entry name" value="Integrase_H2C2"/>
</dbReference>
<sequence length="1563" mass="180072">MFGIGEEEYINTKSDMLEKIEELSEKAPESLEKNITHNQTQEVKLPKINIPQFSGNYHDWSTFRDLYTTLIHNNHSLSKVQKLHYLKSSITGEAEQLLRQIQITERNYDVAWETLNNRYNNRRIIVQTILNRLFNQRKLSQSTAKGIKDLLDTTVECLNSLKNNDVETTNWDIIVIHLIVNKLDDESHKQWEEDVGELPIDILPTFERFTKFLETRFRVYEMMCTTSVNVSRERNPSKTKSFITTNNTQHCPFCRQDHRLSACTEFAKLDVNKRIEHIQNARLCFNCLSPSHSVIHCRSKASCHECRKRHHTLIHLTRTERESEPNRSENTTIETPTTSESRVIRSHLTVQGKTALLATALVNIETNKGPQTLRALIDPCSQESFVNEITVKGLQLRRRIVEGEVSGVDQMTSKIKYATELEITSRLTNTFKINCTAFVVKQITDFLPTSRVNNESFSHIQHLTLADPTYMEPGTIDLLLGVNVFTEIIMSGVIKGSEGSPIAQQTQFGWIISGGGIKENITRGIVSMHLNVKLEKMLEKFWEDENMEIRTNTPYTLEELRAEQIYENTTTREPNGRYVVALPFKHDEPKLPTHTYERALDRFKRLEKKLSQNEKLSHEYNKVMREYLTLNHMEPVKERTRYERAIYLPHHAVLREDKITTKVRVVFDASSKGSNNISLNDELLIGPPLQEELRSILMRWRMHKICFTADIIKMYRQIRLRKEDTDYHRILWRFSDEEEIQDYRLLTVTFGTACAPYLAIKTLKQVAIDEDKDESLQEAQRAILNDFFVDDILSGSCDVETAIDIQSKVTKILQSGGFELQKWNSNSKQFMEEIENSKRISKNEIEPNIKDTIKTLGINWNTLTDKLQITNTVHNSKISLEPTITKRKVLTVIASLFDPMGWLAPSIIVAKIFMQKLWAAKIAWDDELPASLRNEWCKYNSQLNKLSEINVDRWMGTSNTHRRFELHGFSDASAAAYAAVVYARVVQSNDEVKVSLIMSKTKVAPLKQVTLPRLELCAALLLTKLLKHVATALRVDETHTYAWSDSQVALCWINGDPNRWKPYVKNRVIEISNTFKPNWSYIPTKENPADPASRGVAPEKLKSHELWWQGPLFLKDKYIKRPTCEVPTTTLELKETVSCMTVKSQESEDGEILTLLTKYSSLRKLITVIAYCRRWLHLKNKDKVNTLFINFEEREEALTVCLKLSQGIEFRDEIENLKRDLPLQKKSGLLSLKPFLDENEVLRVGGRLKHAHIQYQSKHPVIISKTNVLLPLLLADAHFNTLHGGPQLMLSYLRGKYWLINAGNTVKRFVRNCMICSRQRANNTTQMMGDLPECRVTPSRPFLISGVDFAGPIDVRMSKGRGAKSYRGYIALFICMATKAIHVEIVSDMTVDAFMAAFRRFISRRGPCREMWSDNGTTFVAASKEILEMWHQGKASIPKDLESLLDSKSTKWRYIPPGSPNFGGLWEAGVKSIKYHIKRTIGEATLTFEELYTVLVQIEACLNSRPLSPMSDHPDDFEPLTPAHFLVGESLITVPERDLTDFKIHNLTRWRLLQKTMQSFWKK</sequence>
<feature type="compositionally biased region" description="Polar residues" evidence="2">
    <location>
        <begin position="328"/>
        <end position="340"/>
    </location>
</feature>
<dbReference type="GO" id="GO:0015074">
    <property type="term" value="P:DNA integration"/>
    <property type="evidence" value="ECO:0007669"/>
    <property type="project" value="InterPro"/>
</dbReference>
<dbReference type="InterPro" id="IPR012337">
    <property type="entry name" value="RNaseH-like_sf"/>
</dbReference>
<feature type="domain" description="Integrase catalytic" evidence="3">
    <location>
        <begin position="1337"/>
        <end position="1530"/>
    </location>
</feature>
<dbReference type="InterPro" id="IPR001584">
    <property type="entry name" value="Integrase_cat-core"/>
</dbReference>
<dbReference type="SUPFAM" id="SSF56672">
    <property type="entry name" value="DNA/RNA polymerases"/>
    <property type="match status" value="1"/>
</dbReference>
<dbReference type="Proteomes" id="UP000694872">
    <property type="component" value="Unplaced"/>
</dbReference>
<dbReference type="CDD" id="cd01644">
    <property type="entry name" value="RT_pepA17"/>
    <property type="match status" value="1"/>
</dbReference>